<dbReference type="Proteomes" id="UP000813462">
    <property type="component" value="Unassembled WGS sequence"/>
</dbReference>
<accession>A0A978UHG4</accession>
<dbReference type="AlphaFoldDB" id="A0A978UHG4"/>
<dbReference type="EMBL" id="JAEACU010000011">
    <property type="protein sequence ID" value="KAH7514245.1"/>
    <property type="molecule type" value="Genomic_DNA"/>
</dbReference>
<sequence length="402" mass="45141">MQKFSINTFPACLNSSTSKPTDKNKKTLTKMVKSNVVPKSYIEGVQTIPPVKITEPRQVRRVLTADDDPIGLGLFGHCLHVVLYYNKAAKEDSGWFHAGWMKESLARILPDQPIIAGRLRRGDVDDDHQELEVVSNDGGVRFIEARVPVTLSEFLDSKSRQDAETELVFWKDIDEQNHQFCPLFYVQVTNFDCGGYSIGISCSILLADVLFKGNFLQKWAKMHNNMLYKNNVPEIPIFYLPNLKKDRRPVSSSLFSSNTRKNNGQTFIFDIDTKSIDSVNNTFSDKLALLCVEEAENKLGSKMASEFPLFLNEPSRKIIKVEKCSKHEDFNRKLSRGVSSEGWDCLGAEAVEFLGGNQPVHVSYWLGSISGGLVLAIPDSDPDHEAIYGGKIMVTIPKENQI</sequence>
<name>A0A978UHG4_ZIZJJ</name>
<dbReference type="Pfam" id="PF02458">
    <property type="entry name" value="Transferase"/>
    <property type="match status" value="1"/>
</dbReference>
<reference evidence="2" key="1">
    <citation type="journal article" date="2021" name="Front. Plant Sci.">
        <title>Chromosome-Scale Genome Assembly for Chinese Sour Jujube and Insights Into Its Genome Evolution and Domestication Signature.</title>
        <authorList>
            <person name="Shen L.-Y."/>
            <person name="Luo H."/>
            <person name="Wang X.-L."/>
            <person name="Wang X.-M."/>
            <person name="Qiu X.-J."/>
            <person name="Liu H."/>
            <person name="Zhou S.-S."/>
            <person name="Jia K.-H."/>
            <person name="Nie S."/>
            <person name="Bao Y.-T."/>
            <person name="Zhang R.-G."/>
            <person name="Yun Q.-Z."/>
            <person name="Chai Y.-H."/>
            <person name="Lu J.-Y."/>
            <person name="Li Y."/>
            <person name="Zhao S.-W."/>
            <person name="Mao J.-F."/>
            <person name="Jia S.-G."/>
            <person name="Mao Y.-M."/>
        </authorList>
    </citation>
    <scope>NUCLEOTIDE SEQUENCE</scope>
    <source>
        <strain evidence="2">AT0</strain>
        <tissue evidence="2">Leaf</tissue>
    </source>
</reference>
<evidence type="ECO:0000313" key="2">
    <source>
        <dbReference type="EMBL" id="KAH7514245.1"/>
    </source>
</evidence>
<comment type="caution">
    <text evidence="2">The sequence shown here is derived from an EMBL/GenBank/DDBJ whole genome shotgun (WGS) entry which is preliminary data.</text>
</comment>
<evidence type="ECO:0000313" key="3">
    <source>
        <dbReference type="Proteomes" id="UP000813462"/>
    </source>
</evidence>
<organism evidence="2 3">
    <name type="scientific">Ziziphus jujuba var. spinosa</name>
    <dbReference type="NCBI Taxonomy" id="714518"/>
    <lineage>
        <taxon>Eukaryota</taxon>
        <taxon>Viridiplantae</taxon>
        <taxon>Streptophyta</taxon>
        <taxon>Embryophyta</taxon>
        <taxon>Tracheophyta</taxon>
        <taxon>Spermatophyta</taxon>
        <taxon>Magnoliopsida</taxon>
        <taxon>eudicotyledons</taxon>
        <taxon>Gunneridae</taxon>
        <taxon>Pentapetalae</taxon>
        <taxon>rosids</taxon>
        <taxon>fabids</taxon>
        <taxon>Rosales</taxon>
        <taxon>Rhamnaceae</taxon>
        <taxon>Paliureae</taxon>
        <taxon>Ziziphus</taxon>
    </lineage>
</organism>
<comment type="similarity">
    <text evidence="1">Belongs to the plant acyltransferase family.</text>
</comment>
<dbReference type="PANTHER" id="PTHR31642">
    <property type="entry name" value="TRICHOTHECENE 3-O-ACETYLTRANSFERASE"/>
    <property type="match status" value="1"/>
</dbReference>
<dbReference type="InterPro" id="IPR023213">
    <property type="entry name" value="CAT-like_dom_sf"/>
</dbReference>
<dbReference type="InterPro" id="IPR050317">
    <property type="entry name" value="Plant_Fungal_Acyltransferase"/>
</dbReference>
<dbReference type="PANTHER" id="PTHR31642:SF299">
    <property type="entry name" value="OS02G0653400 PROTEIN"/>
    <property type="match status" value="1"/>
</dbReference>
<gene>
    <name evidence="2" type="ORF">FEM48_Zijuj11G0068300</name>
</gene>
<evidence type="ECO:0000256" key="1">
    <source>
        <dbReference type="ARBA" id="ARBA00009861"/>
    </source>
</evidence>
<proteinExistence type="inferred from homology"/>
<dbReference type="GO" id="GO:0016747">
    <property type="term" value="F:acyltransferase activity, transferring groups other than amino-acyl groups"/>
    <property type="evidence" value="ECO:0007669"/>
    <property type="project" value="TreeGrafter"/>
</dbReference>
<protein>
    <submittedName>
        <fullName evidence="2">Uncharacterized protein</fullName>
    </submittedName>
</protein>
<dbReference type="Gene3D" id="3.30.559.10">
    <property type="entry name" value="Chloramphenicol acetyltransferase-like domain"/>
    <property type="match status" value="1"/>
</dbReference>